<evidence type="ECO:0000256" key="5">
    <source>
        <dbReference type="ARBA" id="ARBA00022840"/>
    </source>
</evidence>
<dbReference type="PANTHER" id="PTHR42700:SF1">
    <property type="entry name" value="SULFATE ADENYLYLTRANSFERASE"/>
    <property type="match status" value="1"/>
</dbReference>
<keyword evidence="10" id="KW-1185">Reference proteome</keyword>
<evidence type="ECO:0000256" key="3">
    <source>
        <dbReference type="ARBA" id="ARBA00022679"/>
    </source>
</evidence>
<dbReference type="GO" id="GO:0005524">
    <property type="term" value="F:ATP binding"/>
    <property type="evidence" value="ECO:0007669"/>
    <property type="project" value="UniProtKB-UniRule"/>
</dbReference>
<dbReference type="GO" id="GO:0004781">
    <property type="term" value="F:sulfate adenylyltransferase (ATP) activity"/>
    <property type="evidence" value="ECO:0007669"/>
    <property type="project" value="TreeGrafter"/>
</dbReference>
<feature type="domain" description="APS kinase" evidence="8">
    <location>
        <begin position="12"/>
        <end position="160"/>
    </location>
</feature>
<keyword evidence="5 6" id="KW-0067">ATP-binding</keyword>
<dbReference type="RefSeq" id="WP_154359557.1">
    <property type="nucleotide sequence ID" value="NZ_WKJL01000015.1"/>
</dbReference>
<dbReference type="AlphaFoldDB" id="A0A844CZQ4"/>
<evidence type="ECO:0000256" key="2">
    <source>
        <dbReference type="ARBA" id="ARBA00012121"/>
    </source>
</evidence>
<dbReference type="Gene3D" id="3.40.50.300">
    <property type="entry name" value="P-loop containing nucleotide triphosphate hydrolases"/>
    <property type="match status" value="1"/>
</dbReference>
<accession>A0A844CZQ4</accession>
<dbReference type="NCBIfam" id="TIGR00455">
    <property type="entry name" value="apsK"/>
    <property type="match status" value="1"/>
</dbReference>
<dbReference type="CDD" id="cd02027">
    <property type="entry name" value="APSK"/>
    <property type="match status" value="1"/>
</dbReference>
<dbReference type="GO" id="GO:0010134">
    <property type="term" value="P:sulfate assimilation via adenylyl sulfate reduction"/>
    <property type="evidence" value="ECO:0007669"/>
    <property type="project" value="TreeGrafter"/>
</dbReference>
<evidence type="ECO:0000256" key="6">
    <source>
        <dbReference type="HAMAP-Rule" id="MF_00065"/>
    </source>
</evidence>
<evidence type="ECO:0000256" key="1">
    <source>
        <dbReference type="ARBA" id="ARBA00001823"/>
    </source>
</evidence>
<evidence type="ECO:0000259" key="8">
    <source>
        <dbReference type="Pfam" id="PF01583"/>
    </source>
</evidence>
<reference evidence="9 10" key="1">
    <citation type="submission" date="2019-11" db="EMBL/GenBank/DDBJ databases">
        <title>Novel species isolated from a subtropical stream in China.</title>
        <authorList>
            <person name="Lu H."/>
        </authorList>
    </citation>
    <scope>NUCLEOTIDE SEQUENCE [LARGE SCALE GENOMIC DNA]</scope>
    <source>
        <strain evidence="9 10">FT26W</strain>
    </source>
</reference>
<keyword evidence="3 6" id="KW-0808">Transferase</keyword>
<dbReference type="InterPro" id="IPR002891">
    <property type="entry name" value="APS"/>
</dbReference>
<dbReference type="HAMAP" id="MF_00065">
    <property type="entry name" value="Adenylyl_sulf_kinase"/>
    <property type="match status" value="1"/>
</dbReference>
<comment type="similarity">
    <text evidence="6 7">Belongs to the APS kinase family.</text>
</comment>
<dbReference type="NCBIfam" id="NF003013">
    <property type="entry name" value="PRK03846.1"/>
    <property type="match status" value="1"/>
</dbReference>
<dbReference type="InterPro" id="IPR027417">
    <property type="entry name" value="P-loop_NTPase"/>
</dbReference>
<dbReference type="Proteomes" id="UP000439986">
    <property type="component" value="Unassembled WGS sequence"/>
</dbReference>
<dbReference type="InterPro" id="IPR050512">
    <property type="entry name" value="Sulf_AdTrans/APS_kinase"/>
</dbReference>
<dbReference type="InterPro" id="IPR059117">
    <property type="entry name" value="APS_kinase_dom"/>
</dbReference>
<protein>
    <recommendedName>
        <fullName evidence="2 6">Adenylyl-sulfate kinase</fullName>
        <ecNumber evidence="2 6">2.7.1.25</ecNumber>
    </recommendedName>
    <alternativeName>
        <fullName evidence="6">APS kinase</fullName>
    </alternativeName>
    <alternativeName>
        <fullName evidence="6">ATP adenosine-5'-phosphosulfate 3'-phosphotransferase</fullName>
    </alternativeName>
    <alternativeName>
        <fullName evidence="6">Adenosine-5'-phosphosulfate kinase</fullName>
    </alternativeName>
</protein>
<dbReference type="GO" id="GO:0070814">
    <property type="term" value="P:hydrogen sulfide biosynthetic process"/>
    <property type="evidence" value="ECO:0007669"/>
    <property type="project" value="UniProtKB-UniRule"/>
</dbReference>
<proteinExistence type="inferred from homology"/>
<dbReference type="GO" id="GO:0019379">
    <property type="term" value="P:sulfate assimilation, phosphoadenylyl sulfate reduction by phosphoadenylyl-sulfate reductase (thioredoxin)"/>
    <property type="evidence" value="ECO:0007669"/>
    <property type="project" value="TreeGrafter"/>
</dbReference>
<dbReference type="EMBL" id="WKJL01000015">
    <property type="protein sequence ID" value="MRW86297.1"/>
    <property type="molecule type" value="Genomic_DNA"/>
</dbReference>
<dbReference type="Pfam" id="PF01583">
    <property type="entry name" value="APS_kinase"/>
    <property type="match status" value="1"/>
</dbReference>
<dbReference type="GO" id="GO:0005737">
    <property type="term" value="C:cytoplasm"/>
    <property type="evidence" value="ECO:0007669"/>
    <property type="project" value="TreeGrafter"/>
</dbReference>
<keyword evidence="4 6" id="KW-0547">Nucleotide-binding</keyword>
<evidence type="ECO:0000256" key="7">
    <source>
        <dbReference type="RuleBase" id="RU004347"/>
    </source>
</evidence>
<organism evidence="9 10">
    <name type="scientific">Duganella aquatilis</name>
    <dbReference type="NCBI Taxonomy" id="2666082"/>
    <lineage>
        <taxon>Bacteria</taxon>
        <taxon>Pseudomonadati</taxon>
        <taxon>Pseudomonadota</taxon>
        <taxon>Betaproteobacteria</taxon>
        <taxon>Burkholderiales</taxon>
        <taxon>Oxalobacteraceae</taxon>
        <taxon>Telluria group</taxon>
        <taxon>Duganella</taxon>
    </lineage>
</organism>
<keyword evidence="6 7" id="KW-0418">Kinase</keyword>
<comment type="function">
    <text evidence="6 7">Catalyzes the synthesis of activated sulfate.</text>
</comment>
<dbReference type="EC" id="2.7.1.25" evidence="2 6"/>
<dbReference type="SUPFAM" id="SSF52540">
    <property type="entry name" value="P-loop containing nucleoside triphosphate hydrolases"/>
    <property type="match status" value="1"/>
</dbReference>
<evidence type="ECO:0000313" key="10">
    <source>
        <dbReference type="Proteomes" id="UP000439986"/>
    </source>
</evidence>
<evidence type="ECO:0000256" key="4">
    <source>
        <dbReference type="ARBA" id="ARBA00022741"/>
    </source>
</evidence>
<evidence type="ECO:0000313" key="9">
    <source>
        <dbReference type="EMBL" id="MRW86297.1"/>
    </source>
</evidence>
<feature type="active site" description="Phosphoserine intermediate" evidence="6">
    <location>
        <position position="92"/>
    </location>
</feature>
<comment type="pathway">
    <text evidence="6 7">Sulfur metabolism; hydrogen sulfide biosynthesis; sulfite from sulfate: step 2/3.</text>
</comment>
<comment type="caution">
    <text evidence="9">The sequence shown here is derived from an EMBL/GenBank/DDBJ whole genome shotgun (WGS) entry which is preliminary data.</text>
</comment>
<keyword evidence="6" id="KW-0597">Phosphoprotein</keyword>
<dbReference type="UniPathway" id="UPA00140">
    <property type="reaction ID" value="UER00205"/>
</dbReference>
<comment type="catalytic activity">
    <reaction evidence="1 6 7">
        <text>adenosine 5'-phosphosulfate + ATP = 3'-phosphoadenylyl sulfate + ADP + H(+)</text>
        <dbReference type="Rhea" id="RHEA:24152"/>
        <dbReference type="ChEBI" id="CHEBI:15378"/>
        <dbReference type="ChEBI" id="CHEBI:30616"/>
        <dbReference type="ChEBI" id="CHEBI:58243"/>
        <dbReference type="ChEBI" id="CHEBI:58339"/>
        <dbReference type="ChEBI" id="CHEBI:456216"/>
        <dbReference type="EC" id="2.7.1.25"/>
    </reaction>
</comment>
<dbReference type="GO" id="GO:0004020">
    <property type="term" value="F:adenylylsulfate kinase activity"/>
    <property type="evidence" value="ECO:0007669"/>
    <property type="project" value="UniProtKB-UniRule"/>
</dbReference>
<feature type="binding site" evidence="6">
    <location>
        <begin position="18"/>
        <end position="25"/>
    </location>
    <ligand>
        <name>ATP</name>
        <dbReference type="ChEBI" id="CHEBI:30616"/>
    </ligand>
</feature>
<sequence length="179" mass="19643">MQEEKNYRSPKLVIWFTGLSGSGKSTLAEAVYQRLQQQDRPAYVLDGDALRGGLCSDLGFDAAARTENNRRAGHVARLMTDAGLVVLGAFISPFAEHRALVRGLFAPGEFIEVHCDCPLEECERRDVKGLYRRARAGQITDFTGISSPYETPLRPELVVDTSNQSVDAACAQVLALLSR</sequence>
<gene>
    <name evidence="6 9" type="primary">cysC</name>
    <name evidence="9" type="ORF">GJ698_19680</name>
</gene>
<dbReference type="PANTHER" id="PTHR42700">
    <property type="entry name" value="SULFATE ADENYLYLTRANSFERASE"/>
    <property type="match status" value="1"/>
</dbReference>
<name>A0A844CZQ4_9BURK</name>